<gene>
    <name evidence="1" type="ORF">CDAR_225971</name>
</gene>
<name>A0AAV4VKQ4_9ARAC</name>
<dbReference type="EMBL" id="BPLQ01013245">
    <property type="protein sequence ID" value="GIY70892.1"/>
    <property type="molecule type" value="Genomic_DNA"/>
</dbReference>
<keyword evidence="2" id="KW-1185">Reference proteome</keyword>
<organism evidence="1 2">
    <name type="scientific">Caerostris darwini</name>
    <dbReference type="NCBI Taxonomy" id="1538125"/>
    <lineage>
        <taxon>Eukaryota</taxon>
        <taxon>Metazoa</taxon>
        <taxon>Ecdysozoa</taxon>
        <taxon>Arthropoda</taxon>
        <taxon>Chelicerata</taxon>
        <taxon>Arachnida</taxon>
        <taxon>Araneae</taxon>
        <taxon>Araneomorphae</taxon>
        <taxon>Entelegynae</taxon>
        <taxon>Araneoidea</taxon>
        <taxon>Araneidae</taxon>
        <taxon>Caerostris</taxon>
    </lineage>
</organism>
<accession>A0AAV4VKQ4</accession>
<comment type="caution">
    <text evidence="1">The sequence shown here is derived from an EMBL/GenBank/DDBJ whole genome shotgun (WGS) entry which is preliminary data.</text>
</comment>
<protein>
    <submittedName>
        <fullName evidence="1">Uncharacterized protein</fullName>
    </submittedName>
</protein>
<reference evidence="1 2" key="1">
    <citation type="submission" date="2021-06" db="EMBL/GenBank/DDBJ databases">
        <title>Caerostris darwini draft genome.</title>
        <authorList>
            <person name="Kono N."/>
            <person name="Arakawa K."/>
        </authorList>
    </citation>
    <scope>NUCLEOTIDE SEQUENCE [LARGE SCALE GENOMIC DNA]</scope>
</reference>
<proteinExistence type="predicted"/>
<dbReference type="Proteomes" id="UP001054837">
    <property type="component" value="Unassembled WGS sequence"/>
</dbReference>
<evidence type="ECO:0000313" key="1">
    <source>
        <dbReference type="EMBL" id="GIY70892.1"/>
    </source>
</evidence>
<sequence length="82" mass="9246">MTDPEEADDLELSTLRNSEEAEKAVTGWIGSQCNVCPRSQVPTKNIRLQSTHHFIPPLLNQNRSFITRGCPSHRAYKKDIPA</sequence>
<dbReference type="AlphaFoldDB" id="A0AAV4VKQ4"/>
<evidence type="ECO:0000313" key="2">
    <source>
        <dbReference type="Proteomes" id="UP001054837"/>
    </source>
</evidence>